<dbReference type="InterPro" id="IPR011025">
    <property type="entry name" value="GproteinA_insert"/>
</dbReference>
<dbReference type="PROSITE" id="PS51882">
    <property type="entry name" value="G_ALPHA"/>
    <property type="match status" value="1"/>
</dbReference>
<reference evidence="8" key="1">
    <citation type="submission" date="2017-11" db="EMBL/GenBank/DDBJ databases">
        <title>The sensing device of the deep-sea amphipod.</title>
        <authorList>
            <person name="Kobayashi H."/>
            <person name="Nagahama T."/>
            <person name="Arai W."/>
            <person name="Sasagawa Y."/>
            <person name="Umeda M."/>
            <person name="Hayashi T."/>
            <person name="Nikaido I."/>
            <person name="Watanabe H."/>
            <person name="Oguri K."/>
            <person name="Kitazato H."/>
            <person name="Fujioka K."/>
            <person name="Kido Y."/>
            <person name="Takami H."/>
        </authorList>
    </citation>
    <scope>NUCLEOTIDE SEQUENCE</scope>
    <source>
        <tissue evidence="8">Whole body</tissue>
    </source>
</reference>
<feature type="binding site" evidence="6">
    <location>
        <position position="331"/>
    </location>
    <ligand>
        <name>GTP</name>
        <dbReference type="ChEBI" id="CHEBI:37565"/>
    </ligand>
</feature>
<keyword evidence="5" id="KW-0807">Transducer</keyword>
<dbReference type="GO" id="GO:0005834">
    <property type="term" value="C:heterotrimeric G-protein complex"/>
    <property type="evidence" value="ECO:0007669"/>
    <property type="project" value="TreeGrafter"/>
</dbReference>
<dbReference type="GO" id="GO:0007188">
    <property type="term" value="P:adenylate cyclase-modulating G protein-coupled receptor signaling pathway"/>
    <property type="evidence" value="ECO:0007669"/>
    <property type="project" value="TreeGrafter"/>
</dbReference>
<evidence type="ECO:0000256" key="3">
    <source>
        <dbReference type="ARBA" id="ARBA00022842"/>
    </source>
</evidence>
<dbReference type="InterPro" id="IPR027417">
    <property type="entry name" value="P-loop_NTPase"/>
</dbReference>
<keyword evidence="1 7" id="KW-0479">Metal-binding</keyword>
<keyword evidence="2 6" id="KW-0547">Nucleotide-binding</keyword>
<dbReference type="FunFam" id="3.40.50.300:FF:000563">
    <property type="entry name" value="Guanine nucleotide-binding protein alpha subunit"/>
    <property type="match status" value="1"/>
</dbReference>
<feature type="binding site" evidence="6">
    <location>
        <begin position="275"/>
        <end position="278"/>
    </location>
    <ligand>
        <name>GTP</name>
        <dbReference type="ChEBI" id="CHEBI:37565"/>
    </ligand>
</feature>
<dbReference type="PANTHER" id="PTHR10218">
    <property type="entry name" value="GTP-BINDING PROTEIN ALPHA SUBUNIT"/>
    <property type="match status" value="1"/>
</dbReference>
<dbReference type="GO" id="GO:0005525">
    <property type="term" value="F:GTP binding"/>
    <property type="evidence" value="ECO:0007669"/>
    <property type="project" value="UniProtKB-KW"/>
</dbReference>
<evidence type="ECO:0000256" key="7">
    <source>
        <dbReference type="PIRSR" id="PIRSR601019-2"/>
    </source>
</evidence>
<sequence length="359" mass="40750">MGAVCGSSTIKDTGDSKSRRVDLEIGQGGKAHKLLLLGAGESGKSTIFKQFNHLYGDGYSEEGRMAFVETIMSNTIVSMITLVQQALTREITDFRGEQYDCTLGDELAKSVQFFTDIDTQSDLIMTREVADHIKKLWASPGIQNVFQLSSLYQLPDAVEYLFSRLDAFLEPDYCPSYADILRSRVRSTGIVETTFSIKNHLFRVLDVGGQRNERTSWKQCFECVTAVIFVVALSEYDQCLFEDESKNRMAEAMTLFSEICNSRWFFETSMILFLNKSDLFRDKLERIPINVLFEEYLGGSDFESSCEHIRANFVALNMQQNKDVYTHVTCATNTETIKKVFQITQSIVINTSLRRAGFM</sequence>
<accession>A0A6A7FZ96</accession>
<dbReference type="SMART" id="SM00275">
    <property type="entry name" value="G_alpha"/>
    <property type="match status" value="1"/>
</dbReference>
<protein>
    <submittedName>
        <fullName evidence="8">Guanine nucleotide binding protein, alpha subunit</fullName>
    </submittedName>
</protein>
<dbReference type="GO" id="GO:0001664">
    <property type="term" value="F:G protein-coupled receptor binding"/>
    <property type="evidence" value="ECO:0007669"/>
    <property type="project" value="TreeGrafter"/>
</dbReference>
<dbReference type="SUPFAM" id="SSF52540">
    <property type="entry name" value="P-loop containing nucleoside triphosphate hydrolases"/>
    <property type="match status" value="1"/>
</dbReference>
<dbReference type="EMBL" id="IACT01004183">
    <property type="protein sequence ID" value="LAC23383.1"/>
    <property type="molecule type" value="mRNA"/>
</dbReference>
<organism evidence="8">
    <name type="scientific">Hirondellea gigas</name>
    <dbReference type="NCBI Taxonomy" id="1518452"/>
    <lineage>
        <taxon>Eukaryota</taxon>
        <taxon>Metazoa</taxon>
        <taxon>Ecdysozoa</taxon>
        <taxon>Arthropoda</taxon>
        <taxon>Crustacea</taxon>
        <taxon>Multicrustacea</taxon>
        <taxon>Malacostraca</taxon>
        <taxon>Eumalacostraca</taxon>
        <taxon>Peracarida</taxon>
        <taxon>Amphipoda</taxon>
        <taxon>Amphilochidea</taxon>
        <taxon>Lysianassida</taxon>
        <taxon>Lysianassidira</taxon>
        <taxon>Lysianassoidea</taxon>
        <taxon>Lysianassidae</taxon>
        <taxon>Hirondellea</taxon>
    </lineage>
</organism>
<feature type="binding site" evidence="7">
    <location>
        <position position="45"/>
    </location>
    <ligand>
        <name>Mg(2+)</name>
        <dbReference type="ChEBI" id="CHEBI:18420"/>
    </ligand>
</feature>
<dbReference type="CDD" id="cd00066">
    <property type="entry name" value="G-alpha"/>
    <property type="match status" value="1"/>
</dbReference>
<dbReference type="AlphaFoldDB" id="A0A6A7FZ96"/>
<dbReference type="PANTHER" id="PTHR10218:SF302">
    <property type="entry name" value="GUANINE NUCLEOTIDE-BINDING PROTEIN ALPHA-5 SUBUNIT"/>
    <property type="match status" value="1"/>
</dbReference>
<dbReference type="Pfam" id="PF00503">
    <property type="entry name" value="G-alpha"/>
    <property type="match status" value="1"/>
</dbReference>
<evidence type="ECO:0000256" key="4">
    <source>
        <dbReference type="ARBA" id="ARBA00023134"/>
    </source>
</evidence>
<dbReference type="GO" id="GO:0031683">
    <property type="term" value="F:G-protein beta/gamma-subunit complex binding"/>
    <property type="evidence" value="ECO:0007669"/>
    <property type="project" value="InterPro"/>
</dbReference>
<feature type="binding site" evidence="7">
    <location>
        <position position="187"/>
    </location>
    <ligand>
        <name>Mg(2+)</name>
        <dbReference type="ChEBI" id="CHEBI:18420"/>
    </ligand>
</feature>
<evidence type="ECO:0000256" key="6">
    <source>
        <dbReference type="PIRSR" id="PIRSR601019-1"/>
    </source>
</evidence>
<dbReference type="SUPFAM" id="SSF47895">
    <property type="entry name" value="Transducin (alpha subunit), insertion domain"/>
    <property type="match status" value="1"/>
</dbReference>
<feature type="binding site" evidence="6">
    <location>
        <begin position="41"/>
        <end position="46"/>
    </location>
    <ligand>
        <name>GTP</name>
        <dbReference type="ChEBI" id="CHEBI:37565"/>
    </ligand>
</feature>
<evidence type="ECO:0000256" key="2">
    <source>
        <dbReference type="ARBA" id="ARBA00022741"/>
    </source>
</evidence>
<name>A0A6A7FZ96_9CRUS</name>
<feature type="binding site" evidence="6">
    <location>
        <begin position="206"/>
        <end position="210"/>
    </location>
    <ligand>
        <name>GTP</name>
        <dbReference type="ChEBI" id="CHEBI:37565"/>
    </ligand>
</feature>
<evidence type="ECO:0000256" key="5">
    <source>
        <dbReference type="ARBA" id="ARBA00023224"/>
    </source>
</evidence>
<keyword evidence="3 7" id="KW-0460">Magnesium</keyword>
<dbReference type="GO" id="GO:0046872">
    <property type="term" value="F:metal ion binding"/>
    <property type="evidence" value="ECO:0007669"/>
    <property type="project" value="UniProtKB-KW"/>
</dbReference>
<keyword evidence="4 6" id="KW-0342">GTP-binding</keyword>
<proteinExistence type="evidence at transcript level"/>
<dbReference type="GO" id="GO:0003924">
    <property type="term" value="F:GTPase activity"/>
    <property type="evidence" value="ECO:0007669"/>
    <property type="project" value="InterPro"/>
</dbReference>
<evidence type="ECO:0000313" key="8">
    <source>
        <dbReference type="EMBL" id="LAC23383.1"/>
    </source>
</evidence>
<dbReference type="GO" id="GO:0005737">
    <property type="term" value="C:cytoplasm"/>
    <property type="evidence" value="ECO:0007669"/>
    <property type="project" value="TreeGrafter"/>
</dbReference>
<dbReference type="Gene3D" id="1.10.400.10">
    <property type="entry name" value="GI Alpha 1, domain 2-like"/>
    <property type="match status" value="1"/>
</dbReference>
<evidence type="ECO:0000256" key="1">
    <source>
        <dbReference type="ARBA" id="ARBA00022723"/>
    </source>
</evidence>
<dbReference type="InterPro" id="IPR001019">
    <property type="entry name" value="Gprotein_alpha_su"/>
</dbReference>
<dbReference type="PRINTS" id="PR00318">
    <property type="entry name" value="GPROTEINA"/>
</dbReference>
<dbReference type="Gene3D" id="3.40.50.300">
    <property type="entry name" value="P-loop containing nucleotide triphosphate hydrolases"/>
    <property type="match status" value="1"/>
</dbReference>